<dbReference type="InterPro" id="IPR007197">
    <property type="entry name" value="rSAM"/>
</dbReference>
<feature type="binding site" evidence="12">
    <location>
        <position position="28"/>
    </location>
    <ligand>
        <name>S-adenosyl-L-methionine</name>
        <dbReference type="ChEBI" id="CHEBI:59789"/>
    </ligand>
</feature>
<keyword evidence="4 12" id="KW-0479">Metal-binding</keyword>
<dbReference type="GO" id="GO:0061798">
    <property type="term" value="F:GTP 3',8'-cyclase activity"/>
    <property type="evidence" value="ECO:0007669"/>
    <property type="project" value="UniProtKB-UniRule"/>
</dbReference>
<feature type="binding site" evidence="12">
    <location>
        <position position="157"/>
    </location>
    <ligand>
        <name>GTP</name>
        <dbReference type="ChEBI" id="CHEBI:37565"/>
    </ligand>
</feature>
<evidence type="ECO:0000313" key="15">
    <source>
        <dbReference type="Proteomes" id="UP000005730"/>
    </source>
</evidence>
<evidence type="ECO:0000256" key="11">
    <source>
        <dbReference type="ARBA" id="ARBA00048697"/>
    </source>
</evidence>
<dbReference type="InterPro" id="IPR050105">
    <property type="entry name" value="MoCo_biosynth_MoaA/MoaC"/>
</dbReference>
<dbReference type="InterPro" id="IPR000385">
    <property type="entry name" value="MoaA_NifB_PqqE_Fe-S-bd_CS"/>
</dbReference>
<dbReference type="Gene3D" id="3.20.20.70">
    <property type="entry name" value="Aldolase class I"/>
    <property type="match status" value="1"/>
</dbReference>
<dbReference type="HAMAP" id="MF_01225_B">
    <property type="entry name" value="MoaA_B"/>
    <property type="match status" value="1"/>
</dbReference>
<feature type="binding site" evidence="12">
    <location>
        <position position="29"/>
    </location>
    <ligand>
        <name>[4Fe-4S] cluster</name>
        <dbReference type="ChEBI" id="CHEBI:49883"/>
        <label>1</label>
        <note>4Fe-4S-S-AdoMet</note>
    </ligand>
</feature>
<gene>
    <name evidence="12" type="primary">moaA</name>
    <name evidence="14" type="ORF">TheveDRAFT_0874</name>
</gene>
<evidence type="ECO:0000256" key="3">
    <source>
        <dbReference type="ARBA" id="ARBA00022691"/>
    </source>
</evidence>
<dbReference type="SFLD" id="SFLDG01067">
    <property type="entry name" value="SPASM/twitch_domain_containing"/>
    <property type="match status" value="1"/>
</dbReference>
<comment type="subunit">
    <text evidence="12">Monomer and homodimer.</text>
</comment>
<dbReference type="HOGENOM" id="CLU_009273_0_1_0"/>
<evidence type="ECO:0000313" key="14">
    <source>
        <dbReference type="EMBL" id="EHM10011.1"/>
    </source>
</evidence>
<keyword evidence="8 12" id="KW-0342">GTP-binding</keyword>
<evidence type="ECO:0000256" key="9">
    <source>
        <dbReference type="ARBA" id="ARBA00023150"/>
    </source>
</evidence>
<feature type="binding site" evidence="12">
    <location>
        <position position="69"/>
    </location>
    <ligand>
        <name>S-adenosyl-L-methionine</name>
        <dbReference type="ChEBI" id="CHEBI:59789"/>
    </ligand>
</feature>
<keyword evidence="3 12" id="KW-0949">S-adenosyl-L-methionine</keyword>
<evidence type="ECO:0000256" key="12">
    <source>
        <dbReference type="HAMAP-Rule" id="MF_01225"/>
    </source>
</evidence>
<dbReference type="SFLD" id="SFLDG01386">
    <property type="entry name" value="main_SPASM_domain-containing"/>
    <property type="match status" value="1"/>
</dbReference>
<feature type="binding site" evidence="12">
    <location>
        <position position="22"/>
    </location>
    <ligand>
        <name>[4Fe-4S] cluster</name>
        <dbReference type="ChEBI" id="CHEBI:49883"/>
        <label>1</label>
        <note>4Fe-4S-S-AdoMet</note>
    </ligand>
</feature>
<dbReference type="Pfam" id="PF04055">
    <property type="entry name" value="Radical_SAM"/>
    <property type="match status" value="1"/>
</dbReference>
<dbReference type="NCBIfam" id="TIGR02666">
    <property type="entry name" value="moaA"/>
    <property type="match status" value="1"/>
</dbReference>
<keyword evidence="2 12" id="KW-0004">4Fe-4S</keyword>
<evidence type="ECO:0000256" key="4">
    <source>
        <dbReference type="ARBA" id="ARBA00022723"/>
    </source>
</evidence>
<keyword evidence="15" id="KW-1185">Reference proteome</keyword>
<dbReference type="CDD" id="cd21117">
    <property type="entry name" value="Twitch_MoaA"/>
    <property type="match status" value="1"/>
</dbReference>
<feature type="binding site" evidence="12">
    <location>
        <position position="191"/>
    </location>
    <ligand>
        <name>S-adenosyl-L-methionine</name>
        <dbReference type="ChEBI" id="CHEBI:59789"/>
    </ligand>
</feature>
<dbReference type="OrthoDB" id="9763993at2"/>
<dbReference type="PANTHER" id="PTHR22960">
    <property type="entry name" value="MOLYBDOPTERIN COFACTOR SYNTHESIS PROTEIN A"/>
    <property type="match status" value="1"/>
</dbReference>
<dbReference type="AlphaFoldDB" id="H0URS2"/>
<name>H0URS2_9BACT</name>
<feature type="domain" description="Radical SAM core" evidence="13">
    <location>
        <begin position="6"/>
        <end position="221"/>
    </location>
</feature>
<comment type="pathway">
    <text evidence="12">Cofactor biosynthesis; molybdopterin biosynthesis.</text>
</comment>
<dbReference type="GO" id="GO:1904047">
    <property type="term" value="F:S-adenosyl-L-methionine binding"/>
    <property type="evidence" value="ECO:0007669"/>
    <property type="project" value="UniProtKB-UniRule"/>
</dbReference>
<keyword evidence="10 12" id="KW-0456">Lyase</keyword>
<feature type="binding site" evidence="12">
    <location>
        <position position="272"/>
    </location>
    <ligand>
        <name>[4Fe-4S] cluster</name>
        <dbReference type="ChEBI" id="CHEBI:49883"/>
        <label>2</label>
        <note>4Fe-4S-substrate</note>
    </ligand>
</feature>
<feature type="binding site" evidence="12">
    <location>
        <begin position="260"/>
        <end position="262"/>
    </location>
    <ligand>
        <name>GTP</name>
        <dbReference type="ChEBI" id="CHEBI:37565"/>
    </ligand>
</feature>
<feature type="binding site" evidence="12">
    <location>
        <position position="15"/>
    </location>
    <ligand>
        <name>GTP</name>
        <dbReference type="ChEBI" id="CHEBI:37565"/>
    </ligand>
</feature>
<dbReference type="Pfam" id="PF06463">
    <property type="entry name" value="Mob_synth_C"/>
    <property type="match status" value="1"/>
</dbReference>
<feature type="binding site" evidence="12">
    <location>
        <position position="120"/>
    </location>
    <ligand>
        <name>S-adenosyl-L-methionine</name>
        <dbReference type="ChEBI" id="CHEBI:59789"/>
    </ligand>
</feature>
<sequence>MALTDSYLRNINYVRISVTDRCNFRCRYCMPEDGVPLLDHRDIMSYEELALLCQALQDLGVKKIRFTGGEPLVRRGFLDFLSSLKGLLPNLKIALTTNGAMLGQEAQRIAEIGISGLNVSLDTIDPEKFRYITRNGDLQGVLNGMRMVRDLGLRSIKVNTVLIRSFNDMEVPALLDFCAKNDYLLRLIEFMPLDDGLWSKDSFISADEILGRVSSGYRWVPSSTGEEVMGPAKYYRDLETGQRIGIISSVSSHFCSHCNRVRISASGRLRACLFAREETDLRPFLLKGDFEGLKDIIVKAVSAKPRCWEDVITGDLHMSQIGG</sequence>
<accession>H0URS2</accession>
<feature type="binding site" evidence="12">
    <location>
        <position position="26"/>
    </location>
    <ligand>
        <name>[4Fe-4S] cluster</name>
        <dbReference type="ChEBI" id="CHEBI:49883"/>
        <label>1</label>
        <note>4Fe-4S-S-AdoMet</note>
    </ligand>
</feature>
<dbReference type="GO" id="GO:0005525">
    <property type="term" value="F:GTP binding"/>
    <property type="evidence" value="ECO:0007669"/>
    <property type="project" value="UniProtKB-UniRule"/>
</dbReference>
<comment type="catalytic activity">
    <reaction evidence="11 12">
        <text>GTP + AH2 + S-adenosyl-L-methionine = (8S)-3',8-cyclo-7,8-dihydroguanosine 5'-triphosphate + 5'-deoxyadenosine + L-methionine + A + H(+)</text>
        <dbReference type="Rhea" id="RHEA:49576"/>
        <dbReference type="ChEBI" id="CHEBI:13193"/>
        <dbReference type="ChEBI" id="CHEBI:15378"/>
        <dbReference type="ChEBI" id="CHEBI:17319"/>
        <dbReference type="ChEBI" id="CHEBI:17499"/>
        <dbReference type="ChEBI" id="CHEBI:37565"/>
        <dbReference type="ChEBI" id="CHEBI:57844"/>
        <dbReference type="ChEBI" id="CHEBI:59789"/>
        <dbReference type="ChEBI" id="CHEBI:131766"/>
        <dbReference type="EC" id="4.1.99.22"/>
    </reaction>
</comment>
<keyword evidence="7 12" id="KW-0411">Iron-sulfur</keyword>
<dbReference type="SFLD" id="SFLDS00029">
    <property type="entry name" value="Radical_SAM"/>
    <property type="match status" value="1"/>
</dbReference>
<dbReference type="PROSITE" id="PS01305">
    <property type="entry name" value="MOAA_NIFB_PQQE"/>
    <property type="match status" value="1"/>
</dbReference>
<feature type="binding site" evidence="12">
    <location>
        <position position="258"/>
    </location>
    <ligand>
        <name>[4Fe-4S] cluster</name>
        <dbReference type="ChEBI" id="CHEBI:49883"/>
        <label>2</label>
        <note>4Fe-4S-substrate</note>
    </ligand>
</feature>
<evidence type="ECO:0000256" key="7">
    <source>
        <dbReference type="ARBA" id="ARBA00023014"/>
    </source>
</evidence>
<evidence type="ECO:0000256" key="10">
    <source>
        <dbReference type="ARBA" id="ARBA00023239"/>
    </source>
</evidence>
<dbReference type="STRING" id="926567.TheveDRAFT_0874"/>
<keyword evidence="6 12" id="KW-0408">Iron</keyword>
<evidence type="ECO:0000256" key="8">
    <source>
        <dbReference type="ARBA" id="ARBA00023134"/>
    </source>
</evidence>
<dbReference type="GO" id="GO:0006777">
    <property type="term" value="P:Mo-molybdopterin cofactor biosynthetic process"/>
    <property type="evidence" value="ECO:0007669"/>
    <property type="project" value="UniProtKB-UniRule"/>
</dbReference>
<dbReference type="EMBL" id="CM001377">
    <property type="protein sequence ID" value="EHM10011.1"/>
    <property type="molecule type" value="Genomic_DNA"/>
</dbReference>
<dbReference type="GO" id="GO:0051539">
    <property type="term" value="F:4 iron, 4 sulfur cluster binding"/>
    <property type="evidence" value="ECO:0007669"/>
    <property type="project" value="UniProtKB-UniRule"/>
</dbReference>
<dbReference type="GO" id="GO:0061799">
    <property type="term" value="F:cyclic pyranopterin monophosphate synthase activity"/>
    <property type="evidence" value="ECO:0007669"/>
    <property type="project" value="TreeGrafter"/>
</dbReference>
<feature type="binding site" evidence="12">
    <location>
        <position position="65"/>
    </location>
    <ligand>
        <name>GTP</name>
        <dbReference type="ChEBI" id="CHEBI:37565"/>
    </ligand>
</feature>
<protein>
    <recommendedName>
        <fullName evidence="1 12">GTP 3',8-cyclase</fullName>
        <ecNumber evidence="1 12">4.1.99.22</ecNumber>
    </recommendedName>
    <alternativeName>
        <fullName evidence="12">Molybdenum cofactor biosynthesis protein A</fullName>
    </alternativeName>
</protein>
<dbReference type="SMART" id="SM00729">
    <property type="entry name" value="Elp3"/>
    <property type="match status" value="1"/>
</dbReference>
<feature type="binding site" evidence="12">
    <location>
        <position position="96"/>
    </location>
    <ligand>
        <name>GTP</name>
        <dbReference type="ChEBI" id="CHEBI:37565"/>
    </ligand>
</feature>
<dbReference type="UniPathway" id="UPA00344"/>
<dbReference type="GO" id="GO:0046872">
    <property type="term" value="F:metal ion binding"/>
    <property type="evidence" value="ECO:0007669"/>
    <property type="project" value="UniProtKB-KW"/>
</dbReference>
<feature type="binding site" evidence="12">
    <location>
        <position position="255"/>
    </location>
    <ligand>
        <name>[4Fe-4S] cluster</name>
        <dbReference type="ChEBI" id="CHEBI:49883"/>
        <label>2</label>
        <note>4Fe-4S-substrate</note>
    </ligand>
</feature>
<dbReference type="SUPFAM" id="SSF102114">
    <property type="entry name" value="Radical SAM enzymes"/>
    <property type="match status" value="1"/>
</dbReference>
<dbReference type="PROSITE" id="PS51918">
    <property type="entry name" value="RADICAL_SAM"/>
    <property type="match status" value="1"/>
</dbReference>
<dbReference type="RefSeq" id="WP_006583505.1">
    <property type="nucleotide sequence ID" value="NZ_CM001377.1"/>
</dbReference>
<dbReference type="InterPro" id="IPR013483">
    <property type="entry name" value="MoaA"/>
</dbReference>
<dbReference type="PANTHER" id="PTHR22960:SF0">
    <property type="entry name" value="MOLYBDENUM COFACTOR BIOSYNTHESIS PROTEIN 1"/>
    <property type="match status" value="1"/>
</dbReference>
<keyword evidence="9 12" id="KW-0501">Molybdenum cofactor biosynthesis</keyword>
<organism evidence="14 15">
    <name type="scientific">Thermanaerovibrio velox DSM 12556</name>
    <dbReference type="NCBI Taxonomy" id="926567"/>
    <lineage>
        <taxon>Bacteria</taxon>
        <taxon>Thermotogati</taxon>
        <taxon>Synergistota</taxon>
        <taxon>Synergistia</taxon>
        <taxon>Synergistales</taxon>
        <taxon>Synergistaceae</taxon>
        <taxon>Thermanaerovibrio</taxon>
    </lineage>
</organism>
<proteinExistence type="inferred from homology"/>
<evidence type="ECO:0000256" key="1">
    <source>
        <dbReference type="ARBA" id="ARBA00012167"/>
    </source>
</evidence>
<reference evidence="14 15" key="1">
    <citation type="submission" date="2011-10" db="EMBL/GenBank/DDBJ databases">
        <title>The Noncontiguous Finished genome of Thermanaerovibrio velox DSM 12556.</title>
        <authorList>
            <consortium name="US DOE Joint Genome Institute (JGI-PGF)"/>
            <person name="Lucas S."/>
            <person name="Copeland A."/>
            <person name="Lapidus A."/>
            <person name="Glavina del Rio T."/>
            <person name="Dalin E."/>
            <person name="Tice H."/>
            <person name="Bruce D."/>
            <person name="Goodwin L."/>
            <person name="Pitluck S."/>
            <person name="Peters L."/>
            <person name="Mikhailova N."/>
            <person name="Teshima H."/>
            <person name="Kyrpides N."/>
            <person name="Mavromatis K."/>
            <person name="Ivanova N."/>
            <person name="Markowitz V."/>
            <person name="Cheng J.-F."/>
            <person name="Hugenholtz P."/>
            <person name="Woyke T."/>
            <person name="Wu D."/>
            <person name="Spring S."/>
            <person name="Brambilla E.-M."/>
            <person name="Klenk H.-P."/>
            <person name="Eisen J.A."/>
        </authorList>
    </citation>
    <scope>NUCLEOTIDE SEQUENCE [LARGE SCALE GENOMIC DNA]</scope>
    <source>
        <strain evidence="14 15">DSM 12556</strain>
    </source>
</reference>
<comment type="similarity">
    <text evidence="12">Belongs to the radical SAM superfamily. MoaA family.</text>
</comment>
<dbReference type="InterPro" id="IPR006638">
    <property type="entry name" value="Elp3/MiaA/NifB-like_rSAM"/>
</dbReference>
<comment type="cofactor">
    <cofactor evidence="12">
        <name>[4Fe-4S] cluster</name>
        <dbReference type="ChEBI" id="CHEBI:49883"/>
    </cofactor>
    <text evidence="12">Binds 2 [4Fe-4S] clusters. Binds 1 [4Fe-4S] cluster coordinated with 3 cysteines and an exchangeable S-adenosyl-L-methionine and 1 [4Fe-4S] cluster coordinated with 3 cysteines and the GTP-derived substrate.</text>
</comment>
<keyword evidence="5 12" id="KW-0547">Nucleotide-binding</keyword>
<dbReference type="InterPro" id="IPR040064">
    <property type="entry name" value="MoaA-like"/>
</dbReference>
<dbReference type="InterPro" id="IPR010505">
    <property type="entry name" value="MoaA_twitch"/>
</dbReference>
<evidence type="ECO:0000256" key="2">
    <source>
        <dbReference type="ARBA" id="ARBA00022485"/>
    </source>
</evidence>
<dbReference type="CDD" id="cd01335">
    <property type="entry name" value="Radical_SAM"/>
    <property type="match status" value="1"/>
</dbReference>
<dbReference type="Proteomes" id="UP000005730">
    <property type="component" value="Chromosome"/>
</dbReference>
<evidence type="ECO:0000259" key="13">
    <source>
        <dbReference type="PROSITE" id="PS51918"/>
    </source>
</evidence>
<dbReference type="eggNOG" id="COG2896">
    <property type="taxonomic scope" value="Bacteria"/>
</dbReference>
<dbReference type="InterPro" id="IPR013785">
    <property type="entry name" value="Aldolase_TIM"/>
</dbReference>
<evidence type="ECO:0000256" key="6">
    <source>
        <dbReference type="ARBA" id="ARBA00023004"/>
    </source>
</evidence>
<dbReference type="SFLD" id="SFLDG01383">
    <property type="entry name" value="cyclic_pyranopterin_phosphate"/>
    <property type="match status" value="1"/>
</dbReference>
<evidence type="ECO:0000256" key="5">
    <source>
        <dbReference type="ARBA" id="ARBA00022741"/>
    </source>
</evidence>
<dbReference type="InterPro" id="IPR058240">
    <property type="entry name" value="rSAM_sf"/>
</dbReference>
<dbReference type="EC" id="4.1.99.22" evidence="1 12"/>
<comment type="function">
    <text evidence="12">Catalyzes the cyclization of GTP to (8S)-3',8-cyclo-7,8-dihydroguanosine 5'-triphosphate.</text>
</comment>